<accession>A0A6A4C6M2</accession>
<gene>
    <name evidence="2" type="ORF">PF001_g22528</name>
    <name evidence="1" type="ORF">PF009_g24020</name>
</gene>
<sequence>MTVRVQAWAASQHEFVLVPNQHHVGAQDACQGLWRGRLVGCGTQLAQRVDAGTLSLVFIPAQSPVSSPTLAAPAQADEPGRLPALQPKRPSISLAWTTLHTAAAPIKVFLL</sequence>
<dbReference type="AlphaFoldDB" id="A0A6A4C6M2"/>
<dbReference type="Proteomes" id="UP000429523">
    <property type="component" value="Unassembled WGS sequence"/>
</dbReference>
<name>A0A6A4C6M2_9STRA</name>
<organism evidence="2 4">
    <name type="scientific">Phytophthora fragariae</name>
    <dbReference type="NCBI Taxonomy" id="53985"/>
    <lineage>
        <taxon>Eukaryota</taxon>
        <taxon>Sar</taxon>
        <taxon>Stramenopiles</taxon>
        <taxon>Oomycota</taxon>
        <taxon>Peronosporomycetes</taxon>
        <taxon>Peronosporales</taxon>
        <taxon>Peronosporaceae</taxon>
        <taxon>Phytophthora</taxon>
    </lineage>
</organism>
<proteinExistence type="predicted"/>
<evidence type="ECO:0000313" key="2">
    <source>
        <dbReference type="EMBL" id="KAE9284134.1"/>
    </source>
</evidence>
<comment type="caution">
    <text evidence="2">The sequence shown here is derived from an EMBL/GenBank/DDBJ whole genome shotgun (WGS) entry which is preliminary data.</text>
</comment>
<reference evidence="3 4" key="1">
    <citation type="submission" date="2018-08" db="EMBL/GenBank/DDBJ databases">
        <title>Genomic investigation of the strawberry pathogen Phytophthora fragariae indicates pathogenicity is determined by transcriptional variation in three key races.</title>
        <authorList>
            <person name="Adams T.M."/>
            <person name="Armitage A.D."/>
            <person name="Sobczyk M.K."/>
            <person name="Bates H.J."/>
            <person name="Dunwell J.M."/>
            <person name="Nellist C.F."/>
            <person name="Harrison R.J."/>
        </authorList>
    </citation>
    <scope>NUCLEOTIDE SEQUENCE [LARGE SCALE GENOMIC DNA]</scope>
    <source>
        <strain evidence="2 4">A4</strain>
        <strain evidence="1 3">NOV-9</strain>
    </source>
</reference>
<dbReference type="EMBL" id="QXGF01002186">
    <property type="protein sequence ID" value="KAE8925778.1"/>
    <property type="molecule type" value="Genomic_DNA"/>
</dbReference>
<protein>
    <submittedName>
        <fullName evidence="2">Uncharacterized protein</fullName>
    </submittedName>
</protein>
<evidence type="ECO:0000313" key="4">
    <source>
        <dbReference type="Proteomes" id="UP000437068"/>
    </source>
</evidence>
<dbReference type="EMBL" id="QXGE01002182">
    <property type="protein sequence ID" value="KAE9284134.1"/>
    <property type="molecule type" value="Genomic_DNA"/>
</dbReference>
<evidence type="ECO:0000313" key="1">
    <source>
        <dbReference type="EMBL" id="KAE8925778.1"/>
    </source>
</evidence>
<dbReference type="Proteomes" id="UP000437068">
    <property type="component" value="Unassembled WGS sequence"/>
</dbReference>
<evidence type="ECO:0000313" key="3">
    <source>
        <dbReference type="Proteomes" id="UP000429523"/>
    </source>
</evidence>